<gene>
    <name evidence="1" type="ORF">EOI86_16465</name>
</gene>
<accession>A0A437QQG3</accession>
<dbReference type="SUPFAM" id="SSF52402">
    <property type="entry name" value="Adenine nucleotide alpha hydrolases-like"/>
    <property type="match status" value="1"/>
</dbReference>
<organism evidence="1 2">
    <name type="scientific">Hwanghaeella grinnelliae</name>
    <dbReference type="NCBI Taxonomy" id="2500179"/>
    <lineage>
        <taxon>Bacteria</taxon>
        <taxon>Pseudomonadati</taxon>
        <taxon>Pseudomonadota</taxon>
        <taxon>Alphaproteobacteria</taxon>
        <taxon>Rhodospirillales</taxon>
        <taxon>Rhodospirillaceae</taxon>
        <taxon>Hwanghaeella</taxon>
    </lineage>
</organism>
<dbReference type="RefSeq" id="WP_127766234.1">
    <property type="nucleotide sequence ID" value="NZ_SADE01000002.1"/>
</dbReference>
<dbReference type="Proteomes" id="UP000287447">
    <property type="component" value="Unassembled WGS sequence"/>
</dbReference>
<sequence length="425" mass="48916">MEYCKRCVYPANAKPGIILDDDGICSGCRSFESRTTLKEQVDWASREKMFRKILTEAAEKQRAKGNPYDCIIPVSGGKDSTYQVYVVKEKYGLNPLLVSYNHTFNTPLGIRNLANLIEQTDCNLVRYSTAPGSAIRIAKYMLKLVGDVTWHYHAGIMTFPMRAAVQHDVPLVVWGEEGFSELVGMYNDDDFVEFTKKKRQEHSMRGFEPEDLLQRDDCPLTRYDLAPFFYPSDEDLERVGVRGIYMSNFLPWDGRDQAEFVINNLNFATAPERERTFNTYAKLDDIHANGLHDYLKYLKFGYGRATDDASNEVRHGRMTREQAIDMVEKHDHVRPFDLDLFLEASGMTEDELLAMIEPMRDPSIWAKNDAGEWVTKDSVANHRNEDGVEEARIPMIENARPFLHSPPSDDERSNFFEKQSHYVLL</sequence>
<dbReference type="GO" id="GO:0016740">
    <property type="term" value="F:transferase activity"/>
    <property type="evidence" value="ECO:0007669"/>
    <property type="project" value="UniProtKB-KW"/>
</dbReference>
<dbReference type="AlphaFoldDB" id="A0A437QQG3"/>
<dbReference type="EMBL" id="SADE01000002">
    <property type="protein sequence ID" value="RVU36758.1"/>
    <property type="molecule type" value="Genomic_DNA"/>
</dbReference>
<keyword evidence="1" id="KW-0808">Transferase</keyword>
<evidence type="ECO:0000313" key="2">
    <source>
        <dbReference type="Proteomes" id="UP000287447"/>
    </source>
</evidence>
<dbReference type="InterPro" id="IPR020022">
    <property type="entry name" value="N-acetyl_sugar_amidoTrfase"/>
</dbReference>
<comment type="caution">
    <text evidence="1">The sequence shown here is derived from an EMBL/GenBank/DDBJ whole genome shotgun (WGS) entry which is preliminary data.</text>
</comment>
<keyword evidence="2" id="KW-1185">Reference proteome</keyword>
<name>A0A437QQG3_9PROT</name>
<reference evidence="2" key="1">
    <citation type="submission" date="2019-01" db="EMBL/GenBank/DDBJ databases">
        <title>Gri0909 isolated from a small marine red alga.</title>
        <authorList>
            <person name="Kim J."/>
            <person name="Jeong S.E."/>
            <person name="Jeon C.O."/>
        </authorList>
    </citation>
    <scope>NUCLEOTIDE SEQUENCE [LARGE SCALE GENOMIC DNA]</scope>
    <source>
        <strain evidence="2">Gri0909</strain>
    </source>
</reference>
<dbReference type="NCBIfam" id="TIGR03573">
    <property type="entry name" value="WbuX"/>
    <property type="match status" value="1"/>
</dbReference>
<proteinExistence type="predicted"/>
<evidence type="ECO:0000313" key="1">
    <source>
        <dbReference type="EMBL" id="RVU36758.1"/>
    </source>
</evidence>
<protein>
    <submittedName>
        <fullName evidence="1">N-acetyl sugar amidotransferase</fullName>
    </submittedName>
</protein>
<dbReference type="OrthoDB" id="9765475at2"/>